<protein>
    <submittedName>
        <fullName evidence="1">Uncharacterized protein</fullName>
    </submittedName>
</protein>
<proteinExistence type="predicted"/>
<keyword evidence="2" id="KW-1185">Reference proteome</keyword>
<sequence length="84" mass="9540">MNYNLFYFKTSLNLGRGKCPEKLGDPCDTSPLGFNSWPNVKFACRKAQARIWWPCPLKSLTLGPMVCLNAKRASFGQLLPNNRF</sequence>
<name>A0AAV4PWI2_9ARAC</name>
<dbReference type="AlphaFoldDB" id="A0AAV4PWI2"/>
<evidence type="ECO:0000313" key="2">
    <source>
        <dbReference type="Proteomes" id="UP001054837"/>
    </source>
</evidence>
<gene>
    <name evidence="1" type="ORF">CDAR_196471</name>
</gene>
<dbReference type="Proteomes" id="UP001054837">
    <property type="component" value="Unassembled WGS sequence"/>
</dbReference>
<comment type="caution">
    <text evidence="1">The sequence shown here is derived from an EMBL/GenBank/DDBJ whole genome shotgun (WGS) entry which is preliminary data.</text>
</comment>
<accession>A0AAV4PWI2</accession>
<dbReference type="EMBL" id="BPLQ01003582">
    <property type="protein sequence ID" value="GIY01447.1"/>
    <property type="molecule type" value="Genomic_DNA"/>
</dbReference>
<reference evidence="1 2" key="1">
    <citation type="submission" date="2021-06" db="EMBL/GenBank/DDBJ databases">
        <title>Caerostris darwini draft genome.</title>
        <authorList>
            <person name="Kono N."/>
            <person name="Arakawa K."/>
        </authorList>
    </citation>
    <scope>NUCLEOTIDE SEQUENCE [LARGE SCALE GENOMIC DNA]</scope>
</reference>
<organism evidence="1 2">
    <name type="scientific">Caerostris darwini</name>
    <dbReference type="NCBI Taxonomy" id="1538125"/>
    <lineage>
        <taxon>Eukaryota</taxon>
        <taxon>Metazoa</taxon>
        <taxon>Ecdysozoa</taxon>
        <taxon>Arthropoda</taxon>
        <taxon>Chelicerata</taxon>
        <taxon>Arachnida</taxon>
        <taxon>Araneae</taxon>
        <taxon>Araneomorphae</taxon>
        <taxon>Entelegynae</taxon>
        <taxon>Araneoidea</taxon>
        <taxon>Araneidae</taxon>
        <taxon>Caerostris</taxon>
    </lineage>
</organism>
<evidence type="ECO:0000313" key="1">
    <source>
        <dbReference type="EMBL" id="GIY01447.1"/>
    </source>
</evidence>